<sequence>MLVLTIGVSIGLVYVNRTTAMTADGTTEHYAGSTLGDELDIPDKYPKEIEGMLLTTHTHLISFSFIFFFLGALFYMNSIVTNGWKTFLMIEPFVSVLGTFGSIWGIRYYSPSFSIATLVFGILTYLSFYLIVAVCLYDLLLKKD</sequence>
<accession>A0A382CLS1</accession>
<evidence type="ECO:0000256" key="1">
    <source>
        <dbReference type="SAM" id="Phobius"/>
    </source>
</evidence>
<feature type="transmembrane region" description="Helical" evidence="1">
    <location>
        <begin position="52"/>
        <end position="75"/>
    </location>
</feature>
<name>A0A382CLS1_9ZZZZ</name>
<evidence type="ECO:0000313" key="2">
    <source>
        <dbReference type="EMBL" id="SVB27066.1"/>
    </source>
</evidence>
<dbReference type="AlphaFoldDB" id="A0A382CLS1"/>
<keyword evidence="1" id="KW-0812">Transmembrane</keyword>
<reference evidence="2" key="1">
    <citation type="submission" date="2018-05" db="EMBL/GenBank/DDBJ databases">
        <authorList>
            <person name="Lanie J.A."/>
            <person name="Ng W.-L."/>
            <person name="Kazmierczak K.M."/>
            <person name="Andrzejewski T.M."/>
            <person name="Davidsen T.M."/>
            <person name="Wayne K.J."/>
            <person name="Tettelin H."/>
            <person name="Glass J.I."/>
            <person name="Rusch D."/>
            <person name="Podicherti R."/>
            <person name="Tsui H.-C.T."/>
            <person name="Winkler M.E."/>
        </authorList>
    </citation>
    <scope>NUCLEOTIDE SEQUENCE</scope>
</reference>
<dbReference type="EMBL" id="UINC01035137">
    <property type="protein sequence ID" value="SVB27066.1"/>
    <property type="molecule type" value="Genomic_DNA"/>
</dbReference>
<keyword evidence="1" id="KW-0472">Membrane</keyword>
<proteinExistence type="predicted"/>
<gene>
    <name evidence="2" type="ORF">METZ01_LOCUS179920</name>
</gene>
<organism evidence="2">
    <name type="scientific">marine metagenome</name>
    <dbReference type="NCBI Taxonomy" id="408172"/>
    <lineage>
        <taxon>unclassified sequences</taxon>
        <taxon>metagenomes</taxon>
        <taxon>ecological metagenomes</taxon>
    </lineage>
</organism>
<keyword evidence="1" id="KW-1133">Transmembrane helix</keyword>
<protein>
    <submittedName>
        <fullName evidence="2">Uncharacterized protein</fullName>
    </submittedName>
</protein>
<feature type="transmembrane region" description="Helical" evidence="1">
    <location>
        <begin position="87"/>
        <end position="109"/>
    </location>
</feature>
<feature type="transmembrane region" description="Helical" evidence="1">
    <location>
        <begin position="115"/>
        <end position="140"/>
    </location>
</feature>